<evidence type="ECO:0000313" key="3">
    <source>
        <dbReference type="Proteomes" id="UP001485043"/>
    </source>
</evidence>
<evidence type="ECO:0000313" key="2">
    <source>
        <dbReference type="EMBL" id="KAK9835924.1"/>
    </source>
</evidence>
<proteinExistence type="predicted"/>
<reference evidence="2 3" key="1">
    <citation type="journal article" date="2024" name="Nat. Commun.">
        <title>Phylogenomics reveals the evolutionary origins of lichenization in chlorophyte algae.</title>
        <authorList>
            <person name="Puginier C."/>
            <person name="Libourel C."/>
            <person name="Otte J."/>
            <person name="Skaloud P."/>
            <person name="Haon M."/>
            <person name="Grisel S."/>
            <person name="Petersen M."/>
            <person name="Berrin J.G."/>
            <person name="Delaux P.M."/>
            <person name="Dal Grande F."/>
            <person name="Keller J."/>
        </authorList>
    </citation>
    <scope>NUCLEOTIDE SEQUENCE [LARGE SCALE GENOMIC DNA]</scope>
    <source>
        <strain evidence="2 3">SAG 2523</strain>
    </source>
</reference>
<dbReference type="EMBL" id="JALJOV010002048">
    <property type="protein sequence ID" value="KAK9835924.1"/>
    <property type="molecule type" value="Genomic_DNA"/>
</dbReference>
<keyword evidence="3" id="KW-1185">Reference proteome</keyword>
<gene>
    <name evidence="2" type="ORF">WJX84_004618</name>
</gene>
<accession>A0AAW1RQ91</accession>
<comment type="caution">
    <text evidence="2">The sequence shown here is derived from an EMBL/GenBank/DDBJ whole genome shotgun (WGS) entry which is preliminary data.</text>
</comment>
<organism evidence="2 3">
    <name type="scientific">Apatococcus fuscideae</name>
    <dbReference type="NCBI Taxonomy" id="2026836"/>
    <lineage>
        <taxon>Eukaryota</taxon>
        <taxon>Viridiplantae</taxon>
        <taxon>Chlorophyta</taxon>
        <taxon>core chlorophytes</taxon>
        <taxon>Trebouxiophyceae</taxon>
        <taxon>Chlorellales</taxon>
        <taxon>Chlorellaceae</taxon>
        <taxon>Apatococcus</taxon>
    </lineage>
</organism>
<dbReference type="AlphaFoldDB" id="A0AAW1RQ91"/>
<evidence type="ECO:0000256" key="1">
    <source>
        <dbReference type="SAM" id="MobiDB-lite"/>
    </source>
</evidence>
<dbReference type="Proteomes" id="UP001485043">
    <property type="component" value="Unassembled WGS sequence"/>
</dbReference>
<feature type="region of interest" description="Disordered" evidence="1">
    <location>
        <begin position="122"/>
        <end position="143"/>
    </location>
</feature>
<name>A0AAW1RQ91_9CHLO</name>
<protein>
    <submittedName>
        <fullName evidence="2">Uncharacterized protein</fullName>
    </submittedName>
</protein>
<feature type="compositionally biased region" description="Low complexity" evidence="1">
    <location>
        <begin position="127"/>
        <end position="139"/>
    </location>
</feature>
<sequence length="172" mass="17933">MTFTQYDTATEECIPAAIDVPEPVPFGYELSWAPDGDHLLGWTHGTVHLYSASSGALLDCLSLPSIPRNPDPQLVRIIPARCTAVPSTSAPLQRSDTAAAGLEMVTGPEPLSLNAIHLGPHHVPADASSATTSGSSSESHLVCSTAMSPGGHLSYRTVFLPSGDGRPPVVLL</sequence>